<dbReference type="EC" id="3.1.-.-" evidence="8"/>
<proteinExistence type="inferred from homology"/>
<keyword evidence="2 8" id="KW-1277">Toxin-antitoxin system</keyword>
<evidence type="ECO:0000256" key="5">
    <source>
        <dbReference type="ARBA" id="ARBA00022801"/>
    </source>
</evidence>
<comment type="function">
    <text evidence="8">Toxic component of a toxin-antitoxin (TA) system. An RNase.</text>
</comment>
<protein>
    <recommendedName>
        <fullName evidence="8">Ribonuclease VapC</fullName>
        <shortName evidence="8">RNase VapC</shortName>
        <ecNumber evidence="8">3.1.-.-</ecNumber>
    </recommendedName>
    <alternativeName>
        <fullName evidence="8">Toxin VapC</fullName>
    </alternativeName>
</protein>
<dbReference type="PANTHER" id="PTHR33653:SF1">
    <property type="entry name" value="RIBONUCLEASE VAPC2"/>
    <property type="match status" value="1"/>
</dbReference>
<evidence type="ECO:0000256" key="7">
    <source>
        <dbReference type="ARBA" id="ARBA00038093"/>
    </source>
</evidence>
<dbReference type="Proteomes" id="UP000639004">
    <property type="component" value="Unassembled WGS sequence"/>
</dbReference>
<dbReference type="InterPro" id="IPR022907">
    <property type="entry name" value="VapC_family"/>
</dbReference>
<keyword evidence="11" id="KW-1185">Reference proteome</keyword>
<dbReference type="InterPro" id="IPR050556">
    <property type="entry name" value="Type_II_TA_system_RNase"/>
</dbReference>
<evidence type="ECO:0000256" key="4">
    <source>
        <dbReference type="ARBA" id="ARBA00022723"/>
    </source>
</evidence>
<dbReference type="Pfam" id="PF01850">
    <property type="entry name" value="PIN"/>
    <property type="match status" value="1"/>
</dbReference>
<evidence type="ECO:0000256" key="8">
    <source>
        <dbReference type="HAMAP-Rule" id="MF_00265"/>
    </source>
</evidence>
<comment type="caution">
    <text evidence="8">Lacks conserved residue(s) required for the propagation of feature annotation.</text>
</comment>
<sequence length="128" mass="14207">MYMFDTNTVSQLFRRHPRLLRVMEKIPPSAVCISSITEAELLYGVAKRQSLALKATVAAFLDSVTVYAWDREAAHCYGTMRADMAKKGRVMGALEQLIAAHAQSRGATIVTNDKAFAMVPGLRVEDWT</sequence>
<organism evidence="10 11">
    <name type="scientific">Serratia proteamaculans</name>
    <dbReference type="NCBI Taxonomy" id="28151"/>
    <lineage>
        <taxon>Bacteria</taxon>
        <taxon>Pseudomonadati</taxon>
        <taxon>Pseudomonadota</taxon>
        <taxon>Gammaproteobacteria</taxon>
        <taxon>Enterobacterales</taxon>
        <taxon>Yersiniaceae</taxon>
        <taxon>Serratia</taxon>
    </lineage>
</organism>
<keyword evidence="8" id="KW-0800">Toxin</keyword>
<evidence type="ECO:0000313" key="11">
    <source>
        <dbReference type="Proteomes" id="UP000639004"/>
    </source>
</evidence>
<gene>
    <name evidence="8" type="primary">vapC</name>
    <name evidence="10" type="ORF">JEQ07_19025</name>
</gene>
<comment type="caution">
    <text evidence="10">The sequence shown here is derived from an EMBL/GenBank/DDBJ whole genome shotgun (WGS) entry which is preliminary data.</text>
</comment>
<dbReference type="RefSeq" id="WP_129936414.1">
    <property type="nucleotide sequence ID" value="NZ_CAMIQC010000006.1"/>
</dbReference>
<keyword evidence="3 8" id="KW-0540">Nuclease</keyword>
<evidence type="ECO:0000259" key="9">
    <source>
        <dbReference type="Pfam" id="PF01850"/>
    </source>
</evidence>
<evidence type="ECO:0000256" key="3">
    <source>
        <dbReference type="ARBA" id="ARBA00022722"/>
    </source>
</evidence>
<dbReference type="HAMAP" id="MF_00265">
    <property type="entry name" value="VapC_Nob1"/>
    <property type="match status" value="1"/>
</dbReference>
<keyword evidence="4 8" id="KW-0479">Metal-binding</keyword>
<reference evidence="10 11" key="1">
    <citation type="submission" date="2020-12" db="EMBL/GenBank/DDBJ databases">
        <title>Enhanced detection system for hospital associated transmission using whole genome sequencing surveillance.</title>
        <authorList>
            <person name="Harrison L.H."/>
            <person name="Van Tyne D."/>
            <person name="Marsh J.W."/>
            <person name="Griffith M.P."/>
            <person name="Snyder D.J."/>
            <person name="Cooper V.S."/>
            <person name="Mustapha M."/>
        </authorList>
    </citation>
    <scope>NUCLEOTIDE SEQUENCE [LARGE SCALE GENOMIC DNA]</scope>
    <source>
        <strain evidence="10 11">SER00238</strain>
    </source>
</reference>
<keyword evidence="6 8" id="KW-0460">Magnesium</keyword>
<dbReference type="Gene3D" id="3.40.50.1010">
    <property type="entry name" value="5'-nuclease"/>
    <property type="match status" value="1"/>
</dbReference>
<evidence type="ECO:0000256" key="6">
    <source>
        <dbReference type="ARBA" id="ARBA00022842"/>
    </source>
</evidence>
<dbReference type="EMBL" id="JAEHSL010000018">
    <property type="protein sequence ID" value="MBI6182473.1"/>
    <property type="molecule type" value="Genomic_DNA"/>
</dbReference>
<evidence type="ECO:0000313" key="10">
    <source>
        <dbReference type="EMBL" id="MBI6182473.1"/>
    </source>
</evidence>
<dbReference type="PANTHER" id="PTHR33653">
    <property type="entry name" value="RIBONUCLEASE VAPC2"/>
    <property type="match status" value="1"/>
</dbReference>
<accession>A0ABS0TYH0</accession>
<feature type="binding site" evidence="8">
    <location>
        <position position="5"/>
    </location>
    <ligand>
        <name>Mg(2+)</name>
        <dbReference type="ChEBI" id="CHEBI:18420"/>
    </ligand>
</feature>
<dbReference type="InterPro" id="IPR029060">
    <property type="entry name" value="PIN-like_dom_sf"/>
</dbReference>
<keyword evidence="5 8" id="KW-0378">Hydrolase</keyword>
<dbReference type="SUPFAM" id="SSF88723">
    <property type="entry name" value="PIN domain-like"/>
    <property type="match status" value="1"/>
</dbReference>
<comment type="similarity">
    <text evidence="7 8">Belongs to the PINc/VapC protein family.</text>
</comment>
<evidence type="ECO:0000256" key="1">
    <source>
        <dbReference type="ARBA" id="ARBA00001946"/>
    </source>
</evidence>
<name>A0ABS0TYH0_SERPR</name>
<dbReference type="CDD" id="cd18740">
    <property type="entry name" value="PIN_VapC4-5_FitB-like"/>
    <property type="match status" value="1"/>
</dbReference>
<comment type="cofactor">
    <cofactor evidence="1 8">
        <name>Mg(2+)</name>
        <dbReference type="ChEBI" id="CHEBI:18420"/>
    </cofactor>
</comment>
<feature type="domain" description="PIN" evidence="9">
    <location>
        <begin position="2"/>
        <end position="120"/>
    </location>
</feature>
<dbReference type="InterPro" id="IPR002716">
    <property type="entry name" value="PIN_dom"/>
</dbReference>
<evidence type="ECO:0000256" key="2">
    <source>
        <dbReference type="ARBA" id="ARBA00022649"/>
    </source>
</evidence>